<keyword evidence="1" id="KW-0812">Transmembrane</keyword>
<feature type="transmembrane region" description="Helical" evidence="1">
    <location>
        <begin position="205"/>
        <end position="230"/>
    </location>
</feature>
<reference evidence="3 4" key="1">
    <citation type="submission" date="2016-10" db="EMBL/GenBank/DDBJ databases">
        <authorList>
            <person name="de Groot N.N."/>
        </authorList>
    </citation>
    <scope>NUCLEOTIDE SEQUENCE [LARGE SCALE GENOMIC DNA]</scope>
    <source>
        <strain evidence="3 4">CGMCC 1.6762</strain>
    </source>
</reference>
<dbReference type="EMBL" id="RWGW01000005">
    <property type="protein sequence ID" value="RSK35736.1"/>
    <property type="molecule type" value="Genomic_DNA"/>
</dbReference>
<accession>A0A1G6ZPL3</accession>
<dbReference type="Proteomes" id="UP000272481">
    <property type="component" value="Unassembled WGS sequence"/>
</dbReference>
<feature type="transmembrane region" description="Helical" evidence="1">
    <location>
        <begin position="61"/>
        <end position="81"/>
    </location>
</feature>
<reference evidence="2 5" key="2">
    <citation type="submission" date="2018-12" db="EMBL/GenBank/DDBJ databases">
        <title>Comparitive functional genomics of dry heat resistant strains isolated from the viking spacecraft.</title>
        <authorList>
            <person name="Seuylemezian A."/>
            <person name="Vaishampayan P."/>
        </authorList>
    </citation>
    <scope>NUCLEOTIDE SEQUENCE [LARGE SCALE GENOMIC DNA]</scope>
    <source>
        <strain evidence="2 5">M6-11</strain>
    </source>
</reference>
<protein>
    <submittedName>
        <fullName evidence="3">Uncharacterized protein</fullName>
    </submittedName>
</protein>
<organism evidence="3 4">
    <name type="scientific">Bhargavaea beijingensis</name>
    <dbReference type="NCBI Taxonomy" id="426756"/>
    <lineage>
        <taxon>Bacteria</taxon>
        <taxon>Bacillati</taxon>
        <taxon>Bacillota</taxon>
        <taxon>Bacilli</taxon>
        <taxon>Bacillales</taxon>
        <taxon>Caryophanaceae</taxon>
        <taxon>Bhargavaea</taxon>
    </lineage>
</organism>
<keyword evidence="1" id="KW-1133">Transmembrane helix</keyword>
<evidence type="ECO:0000313" key="3">
    <source>
        <dbReference type="EMBL" id="SDE04618.1"/>
    </source>
</evidence>
<dbReference type="AlphaFoldDB" id="A0A1G6ZPL3"/>
<dbReference type="EMBL" id="FNAR01000003">
    <property type="protein sequence ID" value="SDE04618.1"/>
    <property type="molecule type" value="Genomic_DNA"/>
</dbReference>
<name>A0A1G6ZPL3_9BACL</name>
<evidence type="ECO:0000313" key="4">
    <source>
        <dbReference type="Proteomes" id="UP000198823"/>
    </source>
</evidence>
<feature type="transmembrane region" description="Helical" evidence="1">
    <location>
        <begin position="174"/>
        <end position="193"/>
    </location>
</feature>
<evidence type="ECO:0000313" key="2">
    <source>
        <dbReference type="EMBL" id="RSK35736.1"/>
    </source>
</evidence>
<keyword evidence="5" id="KW-1185">Reference proteome</keyword>
<dbReference type="RefSeq" id="WP_092094573.1">
    <property type="nucleotide sequence ID" value="NZ_FNAR01000003.1"/>
</dbReference>
<sequence length="252" mass="28464">MLQEKDVFVLRKPLESGRQSPKALGGILFIFAFFQAGLFALEYYVAADGTIHPMKEQILEVHFWITAVLSLSALVCSLPFIYKKAERLQYLVLILISQNTAGAILPICALFIMGNERSDATAASILTATWVVLSAGLLIFVLTAIRFWKKLKRGDYREGTKADIQREALEYKSFAPMATVAGLGLFFVLQYTIRMSGWASMEDMILIVIGIGIYFAMMFVLPEQLFILYCKYRFKSFNFSESGRLKQVEEIS</sequence>
<evidence type="ECO:0000256" key="1">
    <source>
        <dbReference type="SAM" id="Phobius"/>
    </source>
</evidence>
<proteinExistence type="predicted"/>
<dbReference type="Proteomes" id="UP000198823">
    <property type="component" value="Unassembled WGS sequence"/>
</dbReference>
<keyword evidence="1" id="KW-0472">Membrane</keyword>
<dbReference type="STRING" id="426756.SAMN04488126_10314"/>
<gene>
    <name evidence="2" type="ORF">EJA12_03930</name>
    <name evidence="3" type="ORF">SAMN04488126_10314</name>
</gene>
<evidence type="ECO:0000313" key="5">
    <source>
        <dbReference type="Proteomes" id="UP000272481"/>
    </source>
</evidence>
<feature type="transmembrane region" description="Helical" evidence="1">
    <location>
        <begin position="125"/>
        <end position="148"/>
    </location>
</feature>
<dbReference type="OrthoDB" id="2435178at2"/>
<feature type="transmembrane region" description="Helical" evidence="1">
    <location>
        <begin position="21"/>
        <end position="41"/>
    </location>
</feature>
<feature type="transmembrane region" description="Helical" evidence="1">
    <location>
        <begin position="88"/>
        <end position="113"/>
    </location>
</feature>